<keyword evidence="4" id="KW-1185">Reference proteome</keyword>
<comment type="caution">
    <text evidence="3">The sequence shown here is derived from an EMBL/GenBank/DDBJ whole genome shotgun (WGS) entry which is preliminary data.</text>
</comment>
<dbReference type="Pfam" id="PF12389">
    <property type="entry name" value="Peptidase_M73"/>
    <property type="match status" value="1"/>
</dbReference>
<dbReference type="InterPro" id="IPR022121">
    <property type="entry name" value="Peptidase_M73_camelysin"/>
</dbReference>
<dbReference type="Proteomes" id="UP001301012">
    <property type="component" value="Unassembled WGS sequence"/>
</dbReference>
<feature type="chain" id="PRO_5046509122" evidence="2">
    <location>
        <begin position="27"/>
        <end position="199"/>
    </location>
</feature>
<proteinExistence type="predicted"/>
<keyword evidence="2" id="KW-0732">Signal</keyword>
<evidence type="ECO:0000256" key="1">
    <source>
        <dbReference type="SAM" id="MobiDB-lite"/>
    </source>
</evidence>
<dbReference type="EMBL" id="JASKYM010000002">
    <property type="protein sequence ID" value="MDK2562959.1"/>
    <property type="molecule type" value="Genomic_DNA"/>
</dbReference>
<gene>
    <name evidence="3" type="ORF">QOZ84_05335</name>
</gene>
<name>A0ABT7E7Q8_9FIRM</name>
<organism evidence="3 4">
    <name type="scientific">Romboutsia sedimentorum</name>
    <dbReference type="NCBI Taxonomy" id="1368474"/>
    <lineage>
        <taxon>Bacteria</taxon>
        <taxon>Bacillati</taxon>
        <taxon>Bacillota</taxon>
        <taxon>Clostridia</taxon>
        <taxon>Peptostreptococcales</taxon>
        <taxon>Peptostreptococcaceae</taxon>
        <taxon>Romboutsia</taxon>
    </lineage>
</organism>
<sequence length="199" mass="21844">MKKNKTIGFMMAAVLLVGGTFMGTKALFTDKAEATNNLVITMGNLDINTKEDEWKIITSTDTGTETTQKASDITNVKPGDRFRKKVTVTNNGSLNQKLDIERTGTSADYPKEILVGDTIQLLKGKVLAKDESVNTYIDVVVTPEMLGEFNKEGSQNTGGKPSFDFNKLTQKYEIKATQTNEKPSDLPDEILPETIKGSK</sequence>
<feature type="region of interest" description="Disordered" evidence="1">
    <location>
        <begin position="175"/>
        <end position="199"/>
    </location>
</feature>
<evidence type="ECO:0000313" key="3">
    <source>
        <dbReference type="EMBL" id="MDK2562959.1"/>
    </source>
</evidence>
<evidence type="ECO:0000313" key="4">
    <source>
        <dbReference type="Proteomes" id="UP001301012"/>
    </source>
</evidence>
<evidence type="ECO:0000256" key="2">
    <source>
        <dbReference type="SAM" id="SignalP"/>
    </source>
</evidence>
<reference evidence="3 4" key="1">
    <citation type="submission" date="2023-05" db="EMBL/GenBank/DDBJ databases">
        <title>Rombocin, a short stable natural nisin variant, displays selective antimicrobial activity against Listeria monocytogenes and employs dual mode of action to kill target bacterial strains.</title>
        <authorList>
            <person name="Wambui J."/>
            <person name="Stephan R."/>
            <person name="Kuipers O.P."/>
        </authorList>
    </citation>
    <scope>NUCLEOTIDE SEQUENCE [LARGE SCALE GENOMIC DNA]</scope>
    <source>
        <strain evidence="3 4">RC002</strain>
    </source>
</reference>
<dbReference type="RefSeq" id="WP_284131929.1">
    <property type="nucleotide sequence ID" value="NZ_JASKYM010000002.1"/>
</dbReference>
<accession>A0ABT7E7Q8</accession>
<feature type="signal peptide" evidence="2">
    <location>
        <begin position="1"/>
        <end position="26"/>
    </location>
</feature>
<protein>
    <submittedName>
        <fullName evidence="3">TasA family protein</fullName>
    </submittedName>
</protein>